<dbReference type="AlphaFoldDB" id="A0A6C0J569"/>
<organism evidence="1">
    <name type="scientific">viral metagenome</name>
    <dbReference type="NCBI Taxonomy" id="1070528"/>
    <lineage>
        <taxon>unclassified sequences</taxon>
        <taxon>metagenomes</taxon>
        <taxon>organismal metagenomes</taxon>
    </lineage>
</organism>
<sequence length="67" mass="7846">MNICLNKYKYNYMLMSEKDIVDRIKALKIYGSTKGVSRTAIRRTLGGTFTTKQLNTRLQRMVKKKDI</sequence>
<reference evidence="1" key="1">
    <citation type="journal article" date="2020" name="Nature">
        <title>Giant virus diversity and host interactions through global metagenomics.</title>
        <authorList>
            <person name="Schulz F."/>
            <person name="Roux S."/>
            <person name="Paez-Espino D."/>
            <person name="Jungbluth S."/>
            <person name="Walsh D.A."/>
            <person name="Denef V.J."/>
            <person name="McMahon K.D."/>
            <person name="Konstantinidis K.T."/>
            <person name="Eloe-Fadrosh E.A."/>
            <person name="Kyrpides N.C."/>
            <person name="Woyke T."/>
        </authorList>
    </citation>
    <scope>NUCLEOTIDE SEQUENCE</scope>
    <source>
        <strain evidence="1">GVMAG-M-3300025860-20</strain>
    </source>
</reference>
<proteinExistence type="predicted"/>
<protein>
    <submittedName>
        <fullName evidence="1">Uncharacterized protein</fullName>
    </submittedName>
</protein>
<evidence type="ECO:0000313" key="1">
    <source>
        <dbReference type="EMBL" id="QHU00819.1"/>
    </source>
</evidence>
<accession>A0A6C0J569</accession>
<dbReference type="EMBL" id="MN740329">
    <property type="protein sequence ID" value="QHU00819.1"/>
    <property type="molecule type" value="Genomic_DNA"/>
</dbReference>
<name>A0A6C0J569_9ZZZZ</name>